<dbReference type="CDD" id="cd21173">
    <property type="entry name" value="NucC-like"/>
    <property type="match status" value="1"/>
</dbReference>
<dbReference type="Pfam" id="PF20247">
    <property type="entry name" value="DUF6602"/>
    <property type="match status" value="1"/>
</dbReference>
<proteinExistence type="predicted"/>
<evidence type="ECO:0000313" key="3">
    <source>
        <dbReference type="Proteomes" id="UP001501444"/>
    </source>
</evidence>
<dbReference type="RefSeq" id="WP_344620251.1">
    <property type="nucleotide sequence ID" value="NZ_BAAARV010000125.1"/>
</dbReference>
<organism evidence="2 3">
    <name type="scientific">Dactylosporangium salmoneum</name>
    <dbReference type="NCBI Taxonomy" id="53361"/>
    <lineage>
        <taxon>Bacteria</taxon>
        <taxon>Bacillati</taxon>
        <taxon>Actinomycetota</taxon>
        <taxon>Actinomycetes</taxon>
        <taxon>Micromonosporales</taxon>
        <taxon>Micromonosporaceae</taxon>
        <taxon>Dactylosporangium</taxon>
    </lineage>
</organism>
<dbReference type="EMBL" id="BAAARV010000125">
    <property type="protein sequence ID" value="GAA2392056.1"/>
    <property type="molecule type" value="Genomic_DNA"/>
</dbReference>
<keyword evidence="3" id="KW-1185">Reference proteome</keyword>
<dbReference type="InterPro" id="IPR046537">
    <property type="entry name" value="DUF6602"/>
</dbReference>
<protein>
    <recommendedName>
        <fullName evidence="1">DUF6602 domain-containing protein</fullName>
    </recommendedName>
</protein>
<evidence type="ECO:0000313" key="2">
    <source>
        <dbReference type="EMBL" id="GAA2392056.1"/>
    </source>
</evidence>
<evidence type="ECO:0000259" key="1">
    <source>
        <dbReference type="Pfam" id="PF20247"/>
    </source>
</evidence>
<sequence length="322" mass="35616">MLDSEKIKPPHELETFLGQVSVELGAEYERIRARAVEDPGTAGDEGEENWRRLLADWLPGTLNIRTKGRILGIDGTLSPQVDLVILQPSYPPKLAEKKVYLAGGVIAAFECKLTLKREHIVEAAATARKIEAIANAINTHPIGTPRRDLRSPIAYGILAHSTVWRTEPAARIEAVLNEELYRDGHPRQMLDCVCVADTGFWSGDRLVMPPRELLPPNTPVPIPPGGCVYGQYDRAANPSEIGGPNPLHSLIGHLIQNLAWDLPDLRPLAQYWNLAQVAGAGMSMPSESRIWTYEVFSEYVRDRIRVTGPTQGEAWSPWGAMI</sequence>
<comment type="caution">
    <text evidence="2">The sequence shown here is derived from an EMBL/GenBank/DDBJ whole genome shotgun (WGS) entry which is preliminary data.</text>
</comment>
<dbReference type="Proteomes" id="UP001501444">
    <property type="component" value="Unassembled WGS sequence"/>
</dbReference>
<feature type="domain" description="DUF6602" evidence="1">
    <location>
        <begin position="34"/>
        <end position="131"/>
    </location>
</feature>
<accession>A0ABP5V4W1</accession>
<reference evidence="3" key="1">
    <citation type="journal article" date="2019" name="Int. J. Syst. Evol. Microbiol.">
        <title>The Global Catalogue of Microorganisms (GCM) 10K type strain sequencing project: providing services to taxonomists for standard genome sequencing and annotation.</title>
        <authorList>
            <consortium name="The Broad Institute Genomics Platform"/>
            <consortium name="The Broad Institute Genome Sequencing Center for Infectious Disease"/>
            <person name="Wu L."/>
            <person name="Ma J."/>
        </authorList>
    </citation>
    <scope>NUCLEOTIDE SEQUENCE [LARGE SCALE GENOMIC DNA]</scope>
    <source>
        <strain evidence="3">JCM 3272</strain>
    </source>
</reference>
<gene>
    <name evidence="2" type="ORF">GCM10010170_104620</name>
</gene>
<name>A0ABP5V4W1_9ACTN</name>